<dbReference type="InterPro" id="IPR009057">
    <property type="entry name" value="Homeodomain-like_sf"/>
</dbReference>
<dbReference type="PROSITE" id="PS50977">
    <property type="entry name" value="HTH_TETR_2"/>
    <property type="match status" value="1"/>
</dbReference>
<feature type="domain" description="HTH tetR-type" evidence="3">
    <location>
        <begin position="24"/>
        <end position="84"/>
    </location>
</feature>
<dbReference type="GO" id="GO:0003677">
    <property type="term" value="F:DNA binding"/>
    <property type="evidence" value="ECO:0007669"/>
    <property type="project" value="UniProtKB-UniRule"/>
</dbReference>
<dbReference type="EMBL" id="NHRY01000231">
    <property type="protein sequence ID" value="PPQ29230.1"/>
    <property type="molecule type" value="Genomic_DNA"/>
</dbReference>
<dbReference type="PRINTS" id="PR00455">
    <property type="entry name" value="HTHTETR"/>
</dbReference>
<dbReference type="Proteomes" id="UP000239724">
    <property type="component" value="Unassembled WGS sequence"/>
</dbReference>
<protein>
    <recommendedName>
        <fullName evidence="3">HTH tetR-type domain-containing protein</fullName>
    </recommendedName>
</protein>
<sequence>MKRSAQSVPATKIKTTVEDPALVERRRAQLTQAAIACFSEHGYHSTTIRDVAERADVSIGLIYQYVGDKEDLLFMALQAVLDGYMRQIPPALEGITGPLHRFCVAVQAYSRVNGDSVDATVLAYRETKSLRKERRSAIMRKELETNELMAACVRDCIDAGLFEDIDVDLFVYQIVMFCHAWALKAWHFAPKMDVDTYVERGLRLMLRGVLTKAGAKWMRKLEASGVAPAAPEGGKKNAGHRRL</sequence>
<reference evidence="4 5" key="1">
    <citation type="journal article" date="2018" name="Arch. Microbiol.">
        <title>New insights into the metabolic potential of the phototrophic purple bacterium Rhodopila globiformis DSM 161(T) from its draft genome sequence and evidence for a vanadium-dependent nitrogenase.</title>
        <authorList>
            <person name="Imhoff J.F."/>
            <person name="Rahn T."/>
            <person name="Kunzel S."/>
            <person name="Neulinger S.C."/>
        </authorList>
    </citation>
    <scope>NUCLEOTIDE SEQUENCE [LARGE SCALE GENOMIC DNA]</scope>
    <source>
        <strain evidence="4 5">DSM 161</strain>
    </source>
</reference>
<keyword evidence="1 2" id="KW-0238">DNA-binding</keyword>
<dbReference type="Gene3D" id="1.10.357.10">
    <property type="entry name" value="Tetracycline Repressor, domain 2"/>
    <property type="match status" value="1"/>
</dbReference>
<dbReference type="InterPro" id="IPR050109">
    <property type="entry name" value="HTH-type_TetR-like_transc_reg"/>
</dbReference>
<organism evidence="4 5">
    <name type="scientific">Rhodopila globiformis</name>
    <name type="common">Rhodopseudomonas globiformis</name>
    <dbReference type="NCBI Taxonomy" id="1071"/>
    <lineage>
        <taxon>Bacteria</taxon>
        <taxon>Pseudomonadati</taxon>
        <taxon>Pseudomonadota</taxon>
        <taxon>Alphaproteobacteria</taxon>
        <taxon>Acetobacterales</taxon>
        <taxon>Acetobacteraceae</taxon>
        <taxon>Rhodopila</taxon>
    </lineage>
</organism>
<dbReference type="SUPFAM" id="SSF46689">
    <property type="entry name" value="Homeodomain-like"/>
    <property type="match status" value="1"/>
</dbReference>
<evidence type="ECO:0000256" key="2">
    <source>
        <dbReference type="PROSITE-ProRule" id="PRU00335"/>
    </source>
</evidence>
<evidence type="ECO:0000313" key="4">
    <source>
        <dbReference type="EMBL" id="PPQ29230.1"/>
    </source>
</evidence>
<comment type="caution">
    <text evidence="4">The sequence shown here is derived from an EMBL/GenBank/DDBJ whole genome shotgun (WGS) entry which is preliminary data.</text>
</comment>
<dbReference type="Gene3D" id="1.10.10.60">
    <property type="entry name" value="Homeodomain-like"/>
    <property type="match status" value="1"/>
</dbReference>
<proteinExistence type="predicted"/>
<dbReference type="InterPro" id="IPR041490">
    <property type="entry name" value="KstR2_TetR_C"/>
</dbReference>
<dbReference type="Pfam" id="PF00440">
    <property type="entry name" value="TetR_N"/>
    <property type="match status" value="1"/>
</dbReference>
<accession>A0A2S6N3N5</accession>
<dbReference type="PANTHER" id="PTHR30055">
    <property type="entry name" value="HTH-TYPE TRANSCRIPTIONAL REGULATOR RUTR"/>
    <property type="match status" value="1"/>
</dbReference>
<keyword evidence="5" id="KW-1185">Reference proteome</keyword>
<evidence type="ECO:0000256" key="1">
    <source>
        <dbReference type="ARBA" id="ARBA00023125"/>
    </source>
</evidence>
<dbReference type="SUPFAM" id="SSF48498">
    <property type="entry name" value="Tetracyclin repressor-like, C-terminal domain"/>
    <property type="match status" value="1"/>
</dbReference>
<name>A0A2S6N3N5_RHOGL</name>
<dbReference type="Pfam" id="PF17932">
    <property type="entry name" value="TetR_C_24"/>
    <property type="match status" value="1"/>
</dbReference>
<gene>
    <name evidence="4" type="ORF">CCS01_22235</name>
</gene>
<dbReference type="AlphaFoldDB" id="A0A2S6N3N5"/>
<evidence type="ECO:0000313" key="5">
    <source>
        <dbReference type="Proteomes" id="UP000239724"/>
    </source>
</evidence>
<dbReference type="InterPro" id="IPR023772">
    <property type="entry name" value="DNA-bd_HTH_TetR-type_CS"/>
</dbReference>
<dbReference type="PROSITE" id="PS01081">
    <property type="entry name" value="HTH_TETR_1"/>
    <property type="match status" value="1"/>
</dbReference>
<feature type="DNA-binding region" description="H-T-H motif" evidence="2">
    <location>
        <begin position="47"/>
        <end position="66"/>
    </location>
</feature>
<dbReference type="InterPro" id="IPR036271">
    <property type="entry name" value="Tet_transcr_reg_TetR-rel_C_sf"/>
</dbReference>
<evidence type="ECO:0000259" key="3">
    <source>
        <dbReference type="PROSITE" id="PS50977"/>
    </source>
</evidence>
<dbReference type="InterPro" id="IPR001647">
    <property type="entry name" value="HTH_TetR"/>
</dbReference>